<dbReference type="Gene3D" id="3.90.350.10">
    <property type="entry name" value="Transposase Inhibitor Protein From Tn5, Chain A, domain 1"/>
    <property type="match status" value="1"/>
</dbReference>
<gene>
    <name evidence="2" type="ORF">FDK13_34300</name>
</gene>
<dbReference type="OrthoDB" id="925542at2"/>
<dbReference type="InterPro" id="IPR002559">
    <property type="entry name" value="Transposase_11"/>
</dbReference>
<proteinExistence type="predicted"/>
<dbReference type="EMBL" id="SZVO01000033">
    <property type="protein sequence ID" value="TKT85266.1"/>
    <property type="molecule type" value="Genomic_DNA"/>
</dbReference>
<keyword evidence="3" id="KW-1185">Reference proteome</keyword>
<evidence type="ECO:0000313" key="3">
    <source>
        <dbReference type="Proteomes" id="UP000304900"/>
    </source>
</evidence>
<evidence type="ECO:0000313" key="2">
    <source>
        <dbReference type="EMBL" id="TKT85266.1"/>
    </source>
</evidence>
<dbReference type="GO" id="GO:0004803">
    <property type="term" value="F:transposase activity"/>
    <property type="evidence" value="ECO:0007669"/>
    <property type="project" value="InterPro"/>
</dbReference>
<dbReference type="AlphaFoldDB" id="A0A4U6CMK3"/>
<dbReference type="Proteomes" id="UP000304900">
    <property type="component" value="Unassembled WGS sequence"/>
</dbReference>
<comment type="caution">
    <text evidence="2">The sequence shown here is derived from an EMBL/GenBank/DDBJ whole genome shotgun (WGS) entry which is preliminary data.</text>
</comment>
<name>A0A4U6CMK3_9BACT</name>
<accession>A0A4U6CMK3</accession>
<organism evidence="2 3">
    <name type="scientific">Dyadobacter frigoris</name>
    <dbReference type="NCBI Taxonomy" id="2576211"/>
    <lineage>
        <taxon>Bacteria</taxon>
        <taxon>Pseudomonadati</taxon>
        <taxon>Bacteroidota</taxon>
        <taxon>Cytophagia</taxon>
        <taxon>Cytophagales</taxon>
        <taxon>Spirosomataceae</taxon>
        <taxon>Dyadobacter</taxon>
    </lineage>
</organism>
<dbReference type="SUPFAM" id="SSF53098">
    <property type="entry name" value="Ribonuclease H-like"/>
    <property type="match status" value="1"/>
</dbReference>
<reference evidence="2 3" key="1">
    <citation type="submission" date="2019-05" db="EMBL/GenBank/DDBJ databases">
        <title>Dyadobacter AR-3-8 sp. nov., isolated from arctic soil.</title>
        <authorList>
            <person name="Chaudhary D.K."/>
        </authorList>
    </citation>
    <scope>NUCLEOTIDE SEQUENCE [LARGE SCALE GENOMIC DNA]</scope>
    <source>
        <strain evidence="2 3">AR-3-8</strain>
    </source>
</reference>
<dbReference type="Pfam" id="PF01609">
    <property type="entry name" value="DDE_Tnp_1"/>
    <property type="match status" value="1"/>
</dbReference>
<feature type="domain" description="Transposase IS4-like" evidence="1">
    <location>
        <begin position="85"/>
        <end position="254"/>
    </location>
</feature>
<evidence type="ECO:0000259" key="1">
    <source>
        <dbReference type="Pfam" id="PF01609"/>
    </source>
</evidence>
<dbReference type="GO" id="GO:0003677">
    <property type="term" value="F:DNA binding"/>
    <property type="evidence" value="ECO:0007669"/>
    <property type="project" value="InterPro"/>
</dbReference>
<protein>
    <submittedName>
        <fullName evidence="2">Transposase</fullName>
    </submittedName>
</protein>
<dbReference type="InterPro" id="IPR012337">
    <property type="entry name" value="RNaseH-like_sf"/>
</dbReference>
<dbReference type="GO" id="GO:0006313">
    <property type="term" value="P:DNA transposition"/>
    <property type="evidence" value="ECO:0007669"/>
    <property type="project" value="InterPro"/>
</dbReference>
<sequence>MPNLSKVRDLDGDIINGYKSFNSIVISDIDKSLHLLGSKPYSSSDPHYKVIAGAGFDQDEIVLGQISECDRAVKAQFAGLPVRHLLDRGHDDQKLFEHIDDLSSHFVVRLKSSRNSNEFTFNQKGKPQAVKLVDAQLEQGFEEVLNRFVRKNKVYSQARIHLVKGSLTLGEKTYTVIRVHVLNRTQNPVFKEPMMLITNEIVTHFQEGFAIYQAYLRRSKIESVFKFLKTNLGWEDFRVRDFYVIQNLIALCFFVGGYFYENQQEITKDPQAKVICSLAKSKGKVTRHFYLEGLKIIANFLLFQQFIKDKNLTQQDVDQIIKTIS</sequence>